<evidence type="ECO:0000313" key="4">
    <source>
        <dbReference type="Proteomes" id="UP001596175"/>
    </source>
</evidence>
<keyword evidence="2" id="KW-0472">Membrane</keyword>
<sequence>MTAAEPTTTFPAAPGPVTRAARAVSAKIAALIGVAAFLVGLGVSMLVGPLGDPPDGPGGTPPEASTSQGTGT</sequence>
<dbReference type="Proteomes" id="UP001596175">
    <property type="component" value="Unassembled WGS sequence"/>
</dbReference>
<reference evidence="4" key="1">
    <citation type="journal article" date="2019" name="Int. J. Syst. Evol. Microbiol.">
        <title>The Global Catalogue of Microorganisms (GCM) 10K type strain sequencing project: providing services to taxonomists for standard genome sequencing and annotation.</title>
        <authorList>
            <consortium name="The Broad Institute Genomics Platform"/>
            <consortium name="The Broad Institute Genome Sequencing Center for Infectious Disease"/>
            <person name="Wu L."/>
            <person name="Ma J."/>
        </authorList>
    </citation>
    <scope>NUCLEOTIDE SEQUENCE [LARGE SCALE GENOMIC DNA]</scope>
    <source>
        <strain evidence="4">XZYJ18</strain>
    </source>
</reference>
<accession>A0ABV9Z8I4</accession>
<gene>
    <name evidence="3" type="ORF">ACFPK1_06725</name>
</gene>
<keyword evidence="2" id="KW-0812">Transmembrane</keyword>
<protein>
    <submittedName>
        <fullName evidence="3">Uncharacterized protein</fullName>
    </submittedName>
</protein>
<feature type="compositionally biased region" description="Polar residues" evidence="1">
    <location>
        <begin position="63"/>
        <end position="72"/>
    </location>
</feature>
<feature type="compositionally biased region" description="Pro residues" evidence="1">
    <location>
        <begin position="51"/>
        <end position="60"/>
    </location>
</feature>
<comment type="caution">
    <text evidence="3">The sequence shown here is derived from an EMBL/GenBank/DDBJ whole genome shotgun (WGS) entry which is preliminary data.</text>
</comment>
<dbReference type="EMBL" id="JBHSKG010000002">
    <property type="protein sequence ID" value="MFC5137918.1"/>
    <property type="molecule type" value="Genomic_DNA"/>
</dbReference>
<name>A0ABV9Z8I4_9PSEU</name>
<evidence type="ECO:0000256" key="1">
    <source>
        <dbReference type="SAM" id="MobiDB-lite"/>
    </source>
</evidence>
<keyword evidence="4" id="KW-1185">Reference proteome</keyword>
<dbReference type="RefSeq" id="WP_378020117.1">
    <property type="nucleotide sequence ID" value="NZ_JBHSKG010000002.1"/>
</dbReference>
<feature type="region of interest" description="Disordered" evidence="1">
    <location>
        <begin position="48"/>
        <end position="72"/>
    </location>
</feature>
<proteinExistence type="predicted"/>
<evidence type="ECO:0000313" key="3">
    <source>
        <dbReference type="EMBL" id="MFC5137918.1"/>
    </source>
</evidence>
<keyword evidence="2" id="KW-1133">Transmembrane helix</keyword>
<organism evidence="3 4">
    <name type="scientific">Actinomycetospora rhizophila</name>
    <dbReference type="NCBI Taxonomy" id="1416876"/>
    <lineage>
        <taxon>Bacteria</taxon>
        <taxon>Bacillati</taxon>
        <taxon>Actinomycetota</taxon>
        <taxon>Actinomycetes</taxon>
        <taxon>Pseudonocardiales</taxon>
        <taxon>Pseudonocardiaceae</taxon>
        <taxon>Actinomycetospora</taxon>
    </lineage>
</organism>
<evidence type="ECO:0000256" key="2">
    <source>
        <dbReference type="SAM" id="Phobius"/>
    </source>
</evidence>
<feature type="transmembrane region" description="Helical" evidence="2">
    <location>
        <begin position="28"/>
        <end position="47"/>
    </location>
</feature>